<keyword evidence="3" id="KW-1185">Reference proteome</keyword>
<dbReference type="PROSITE" id="PS51257">
    <property type="entry name" value="PROKAR_LIPOPROTEIN"/>
    <property type="match status" value="1"/>
</dbReference>
<sequence>MEKVKWLLFSASVLLLAACSNNTSVEEVFAWGIEAHETVESMQLETEGTTESIDIQWLAQMNVDEGVYSLLYDEYLEVYKDDELVVGVIDDEELDEYSIGFLIEKVINEYEYVLKRFDHYVEDVNEAFELEVEEEHYILTYNGDDEQQQQLAEQLVNDSMKILVGEDVEIISVDVEQLEFTFTIDKETNLIATFEQKVSLDVQFNDEWFLEDRFLYDEHLTTTYTQYNEMNEIERPVQAEATVAEVEDDAISIDLSAKEIEVIEEEAATYVDALIQATVFQNADGFGEIVAGSRSDDDKQADGEFQRDSFVEFYRQNTKRNMGDHVSDELIDELADSYMNALSQTDYEVIDAQLIDDEQIIVTLSITGLFDSLIMYEIEHELTEAIELGDENVDNWLEYQVELMIDAYNGPFVEGQTTEATVHVLRDSDGAYHVLMQDEYLLGGFVQ</sequence>
<feature type="chain" id="PRO_5038498508" description="Lipoprotein" evidence="1">
    <location>
        <begin position="26"/>
        <end position="447"/>
    </location>
</feature>
<dbReference type="Pfam" id="PF20316">
    <property type="entry name" value="DUF6612"/>
    <property type="match status" value="1"/>
</dbReference>
<evidence type="ECO:0000313" key="3">
    <source>
        <dbReference type="Proteomes" id="UP000018895"/>
    </source>
</evidence>
<name>W4QDX2_9BACI</name>
<evidence type="ECO:0000313" key="2">
    <source>
        <dbReference type="EMBL" id="GAE30256.1"/>
    </source>
</evidence>
<dbReference type="STRING" id="1236971.JCM9152_1658"/>
<feature type="signal peptide" evidence="1">
    <location>
        <begin position="1"/>
        <end position="25"/>
    </location>
</feature>
<evidence type="ECO:0000256" key="1">
    <source>
        <dbReference type="SAM" id="SignalP"/>
    </source>
</evidence>
<dbReference type="AlphaFoldDB" id="W4QDX2"/>
<protein>
    <recommendedName>
        <fullName evidence="4">Lipoprotein</fullName>
    </recommendedName>
</protein>
<dbReference type="InterPro" id="IPR046720">
    <property type="entry name" value="DUF6612"/>
</dbReference>
<dbReference type="EMBL" id="BAUU01000010">
    <property type="protein sequence ID" value="GAE30256.1"/>
    <property type="molecule type" value="Genomic_DNA"/>
</dbReference>
<proteinExistence type="predicted"/>
<gene>
    <name evidence="2" type="ORF">JCM9152_1658</name>
</gene>
<evidence type="ECO:0008006" key="4">
    <source>
        <dbReference type="Google" id="ProtNLM"/>
    </source>
</evidence>
<comment type="caution">
    <text evidence="2">The sequence shown here is derived from an EMBL/GenBank/DDBJ whole genome shotgun (WGS) entry which is preliminary data.</text>
</comment>
<reference evidence="2" key="1">
    <citation type="journal article" date="2014" name="Genome Announc.">
        <title>Draft Genome Sequences of Three Alkaliphilic Bacillus Strains, Bacillus wakoensis JCM 9140T, Bacillus akibai JCM 9157T, and Bacillus hemicellulosilyticus JCM 9152T.</title>
        <authorList>
            <person name="Yuki M."/>
            <person name="Oshima K."/>
            <person name="Suda W."/>
            <person name="Oshida Y."/>
            <person name="Kitamura K."/>
            <person name="Iida T."/>
            <person name="Hattori M."/>
            <person name="Ohkuma M."/>
        </authorList>
    </citation>
    <scope>NUCLEOTIDE SEQUENCE [LARGE SCALE GENOMIC DNA]</scope>
    <source>
        <strain evidence="2">JCM 9152</strain>
    </source>
</reference>
<dbReference type="OrthoDB" id="2862386at2"/>
<dbReference type="Proteomes" id="UP000018895">
    <property type="component" value="Unassembled WGS sequence"/>
</dbReference>
<dbReference type="RefSeq" id="WP_035342744.1">
    <property type="nucleotide sequence ID" value="NZ_BAUU01000010.1"/>
</dbReference>
<keyword evidence="1" id="KW-0732">Signal</keyword>
<organism evidence="2 3">
    <name type="scientific">Halalkalibacter hemicellulosilyticusJCM 9152</name>
    <dbReference type="NCBI Taxonomy" id="1236971"/>
    <lineage>
        <taxon>Bacteria</taxon>
        <taxon>Bacillati</taxon>
        <taxon>Bacillota</taxon>
        <taxon>Bacilli</taxon>
        <taxon>Bacillales</taxon>
        <taxon>Bacillaceae</taxon>
        <taxon>Halalkalibacter</taxon>
    </lineage>
</organism>
<accession>W4QDX2</accession>